<keyword evidence="2" id="KW-1185">Reference proteome</keyword>
<name>A0A183Q8L9_9TREM</name>
<protein>
    <submittedName>
        <fullName evidence="1">Uncharacterized protein</fullName>
    </submittedName>
</protein>
<reference evidence="1 2" key="1">
    <citation type="submission" date="2018-11" db="EMBL/GenBank/DDBJ databases">
        <authorList>
            <consortium name="Pathogen Informatics"/>
        </authorList>
    </citation>
    <scope>NUCLEOTIDE SEQUENCE [LARGE SCALE GENOMIC DNA]</scope>
    <source>
        <strain>Denwood</strain>
        <strain evidence="2">Zambia</strain>
    </source>
</reference>
<accession>A0A183Q8L9</accession>
<proteinExistence type="predicted"/>
<evidence type="ECO:0000313" key="2">
    <source>
        <dbReference type="Proteomes" id="UP000269396"/>
    </source>
</evidence>
<evidence type="ECO:0000313" key="1">
    <source>
        <dbReference type="EMBL" id="VDP89294.1"/>
    </source>
</evidence>
<dbReference type="AlphaFoldDB" id="A0A183Q8L9"/>
<sequence>MTENFIGHNELIVDRLIFNNANKLSSSDLHTNYGEFISIINKP</sequence>
<dbReference type="Proteomes" id="UP000269396">
    <property type="component" value="Unassembled WGS sequence"/>
</dbReference>
<gene>
    <name evidence="1" type="ORF">SMTD_LOCUS22955</name>
</gene>
<dbReference type="EMBL" id="UZAL01056832">
    <property type="protein sequence ID" value="VDP89294.1"/>
    <property type="molecule type" value="Genomic_DNA"/>
</dbReference>
<organism evidence="1 2">
    <name type="scientific">Schistosoma mattheei</name>
    <dbReference type="NCBI Taxonomy" id="31246"/>
    <lineage>
        <taxon>Eukaryota</taxon>
        <taxon>Metazoa</taxon>
        <taxon>Spiralia</taxon>
        <taxon>Lophotrochozoa</taxon>
        <taxon>Platyhelminthes</taxon>
        <taxon>Trematoda</taxon>
        <taxon>Digenea</taxon>
        <taxon>Strigeidida</taxon>
        <taxon>Schistosomatoidea</taxon>
        <taxon>Schistosomatidae</taxon>
        <taxon>Schistosoma</taxon>
    </lineage>
</organism>